<reference evidence="1" key="1">
    <citation type="submission" date="2018-05" db="EMBL/GenBank/DDBJ databases">
        <authorList>
            <person name="Lanie J.A."/>
            <person name="Ng W.-L."/>
            <person name="Kazmierczak K.M."/>
            <person name="Andrzejewski T.M."/>
            <person name="Davidsen T.M."/>
            <person name="Wayne K.J."/>
            <person name="Tettelin H."/>
            <person name="Glass J.I."/>
            <person name="Rusch D."/>
            <person name="Podicherti R."/>
            <person name="Tsui H.-C.T."/>
            <person name="Winkler M.E."/>
        </authorList>
    </citation>
    <scope>NUCLEOTIDE SEQUENCE</scope>
</reference>
<proteinExistence type="predicted"/>
<dbReference type="AlphaFoldDB" id="A0A381ZZ21"/>
<accession>A0A381ZZ21</accession>
<sequence>MVSQTEKEGFELAVRRMDAVLSSQG</sequence>
<protein>
    <submittedName>
        <fullName evidence="1">Uncharacterized protein</fullName>
    </submittedName>
</protein>
<gene>
    <name evidence="1" type="ORF">METZ01_LOCUS147198</name>
</gene>
<name>A0A381ZZ21_9ZZZZ</name>
<evidence type="ECO:0000313" key="1">
    <source>
        <dbReference type="EMBL" id="SVA94344.1"/>
    </source>
</evidence>
<dbReference type="EMBL" id="UINC01023185">
    <property type="protein sequence ID" value="SVA94344.1"/>
    <property type="molecule type" value="Genomic_DNA"/>
</dbReference>
<organism evidence="1">
    <name type="scientific">marine metagenome</name>
    <dbReference type="NCBI Taxonomy" id="408172"/>
    <lineage>
        <taxon>unclassified sequences</taxon>
        <taxon>metagenomes</taxon>
        <taxon>ecological metagenomes</taxon>
    </lineage>
</organism>